<dbReference type="PANTHER" id="PTHR45962:SF1">
    <property type="entry name" value="N-FATTY-ACYL-AMINO ACID SYNTHASE_HYDROLASE PM20D1"/>
    <property type="match status" value="1"/>
</dbReference>
<evidence type="ECO:0000313" key="7">
    <source>
        <dbReference type="EMBL" id="PNW74819.1"/>
    </source>
</evidence>
<feature type="domain" description="Peptidase M20 dimerisation" evidence="6">
    <location>
        <begin position="350"/>
        <end position="399"/>
    </location>
</feature>
<dbReference type="AlphaFoldDB" id="A8IKB4"/>
<keyword evidence="8" id="KW-1185">Reference proteome</keyword>
<dbReference type="InterPro" id="IPR036264">
    <property type="entry name" value="Bact_exopeptidase_dim_dom"/>
</dbReference>
<dbReference type="Pfam" id="PF07687">
    <property type="entry name" value="M20_dimer"/>
    <property type="match status" value="1"/>
</dbReference>
<dbReference type="InterPro" id="IPR047177">
    <property type="entry name" value="Pept_M20A"/>
</dbReference>
<dbReference type="PaxDb" id="3055-EDP05475"/>
<evidence type="ECO:0000313" key="8">
    <source>
        <dbReference type="Proteomes" id="UP000006906"/>
    </source>
</evidence>
<accession>A8IKB4</accession>
<proteinExistence type="inferred from homology"/>
<keyword evidence="5" id="KW-0862">Zinc</keyword>
<dbReference type="InParanoid" id="A8IKB4"/>
<evidence type="ECO:0000256" key="1">
    <source>
        <dbReference type="ARBA" id="ARBA00006247"/>
    </source>
</evidence>
<organism evidence="7 8">
    <name type="scientific">Chlamydomonas reinhardtii</name>
    <name type="common">Chlamydomonas smithii</name>
    <dbReference type="NCBI Taxonomy" id="3055"/>
    <lineage>
        <taxon>Eukaryota</taxon>
        <taxon>Viridiplantae</taxon>
        <taxon>Chlorophyta</taxon>
        <taxon>core chlorophytes</taxon>
        <taxon>Chlorophyceae</taxon>
        <taxon>CS clade</taxon>
        <taxon>Chlamydomonadales</taxon>
        <taxon>Chlamydomonadaceae</taxon>
        <taxon>Chlamydomonas</taxon>
    </lineage>
</organism>
<dbReference type="SUPFAM" id="SSF53187">
    <property type="entry name" value="Zn-dependent exopeptidases"/>
    <property type="match status" value="1"/>
</dbReference>
<dbReference type="Proteomes" id="UP000006906">
    <property type="component" value="Chromosome 12"/>
</dbReference>
<dbReference type="GO" id="GO:0046872">
    <property type="term" value="F:metal ion binding"/>
    <property type="evidence" value="ECO:0007669"/>
    <property type="project" value="UniProtKB-KW"/>
</dbReference>
<evidence type="ECO:0000256" key="2">
    <source>
        <dbReference type="ARBA" id="ARBA00022670"/>
    </source>
</evidence>
<dbReference type="HOGENOM" id="CLU_021802_11_1_1"/>
<gene>
    <name evidence="7" type="ORF">CHLRE_12g508500v5</name>
</gene>
<dbReference type="RefSeq" id="XP_001691029.1">
    <property type="nucleotide sequence ID" value="XM_001690977.2"/>
</dbReference>
<keyword evidence="2" id="KW-0645">Protease</keyword>
<dbReference type="OrthoDB" id="3064516at2759"/>
<dbReference type="SUPFAM" id="SSF55031">
    <property type="entry name" value="Bacterial exopeptidase dimerisation domain"/>
    <property type="match status" value="1"/>
</dbReference>
<evidence type="ECO:0000256" key="4">
    <source>
        <dbReference type="ARBA" id="ARBA00022801"/>
    </source>
</evidence>
<dbReference type="GeneID" id="5716521"/>
<keyword evidence="4" id="KW-0378">Hydrolase</keyword>
<dbReference type="eggNOG" id="KOG2275">
    <property type="taxonomic scope" value="Eukaryota"/>
</dbReference>
<dbReference type="PROSITE" id="PS00758">
    <property type="entry name" value="ARGE_DAPE_CPG2_1"/>
    <property type="match status" value="1"/>
</dbReference>
<name>A8IKB4_CHLRE</name>
<dbReference type="OMA" id="DWTHHPF"/>
<sequence length="537" mass="57266">MSARGLGTVAFVALFAVGLQVGILVKHSLQVKAPEAPEPVTCPNFDHGAALDRFRRLLTFPTVSSKEAPDHATDHEALRGMLEHLEQSYPAVWQTMTVEEVGAGGYSRLLTWRGSDPSLDPVLFISHYDVVPVTPGTEGEWKHGPFSGDLADGYVWGRGTIDIKFSVAALLEAASVLLAGGYTQPTRTLMFAFGHDEEVGGGLGANVTARLLASRGVRLAAVLDEGGAVLADGMRPFVTDMPVALVGMAEKGYSVVRVVLRSPGGHASMPPIDGSDIGTQVWRLYSALLLQQTPTQLAAPVTDMLRALSPYAPPLMRPLLANADARQSWLVNRLLGFAFRRLLSRDTAAMVTDTIATTRLIAGVADNVLPQEGVVSFNVRVLPGHTPGQVVEHMQRALRLARLSGAEVKLVEATAWAGSDVTSASGRPFQLLRQAIQEVWPRPAGQPDTAIPVIPYMVGGGTDSKHYAPLSDGGILRFIPFGLNKTAGDLGLIHGTNERIPADDFRKAVCVYARVLELMGSDWSEAGGKEKPAAAVA</sequence>
<evidence type="ECO:0000259" key="6">
    <source>
        <dbReference type="Pfam" id="PF07687"/>
    </source>
</evidence>
<dbReference type="GO" id="GO:0006508">
    <property type="term" value="P:proteolysis"/>
    <property type="evidence" value="ECO:0007669"/>
    <property type="project" value="UniProtKB-KW"/>
</dbReference>
<reference evidence="7 8" key="1">
    <citation type="journal article" date="2007" name="Science">
        <title>The Chlamydomonas genome reveals the evolution of key animal and plant functions.</title>
        <authorList>
            <person name="Merchant S.S."/>
            <person name="Prochnik S.E."/>
            <person name="Vallon O."/>
            <person name="Harris E.H."/>
            <person name="Karpowicz S.J."/>
            <person name="Witman G.B."/>
            <person name="Terry A."/>
            <person name="Salamov A."/>
            <person name="Fritz-Laylin L.K."/>
            <person name="Marechal-Drouard L."/>
            <person name="Marshall W.F."/>
            <person name="Qu L.H."/>
            <person name="Nelson D.R."/>
            <person name="Sanderfoot A.A."/>
            <person name="Spalding M.H."/>
            <person name="Kapitonov V.V."/>
            <person name="Ren Q."/>
            <person name="Ferris P."/>
            <person name="Lindquist E."/>
            <person name="Shapiro H."/>
            <person name="Lucas S.M."/>
            <person name="Grimwood J."/>
            <person name="Schmutz J."/>
            <person name="Cardol P."/>
            <person name="Cerutti H."/>
            <person name="Chanfreau G."/>
            <person name="Chen C.L."/>
            <person name="Cognat V."/>
            <person name="Croft M.T."/>
            <person name="Dent R."/>
            <person name="Dutcher S."/>
            <person name="Fernandez E."/>
            <person name="Fukuzawa H."/>
            <person name="Gonzalez-Ballester D."/>
            <person name="Gonzalez-Halphen D."/>
            <person name="Hallmann A."/>
            <person name="Hanikenne M."/>
            <person name="Hippler M."/>
            <person name="Inwood W."/>
            <person name="Jabbari K."/>
            <person name="Kalanon M."/>
            <person name="Kuras R."/>
            <person name="Lefebvre P.A."/>
            <person name="Lemaire S.D."/>
            <person name="Lobanov A.V."/>
            <person name="Lohr M."/>
            <person name="Manuell A."/>
            <person name="Meier I."/>
            <person name="Mets L."/>
            <person name="Mittag M."/>
            <person name="Mittelmeier T."/>
            <person name="Moroney J.V."/>
            <person name="Moseley J."/>
            <person name="Napoli C."/>
            <person name="Nedelcu A.M."/>
            <person name="Niyogi K."/>
            <person name="Novoselov S.V."/>
            <person name="Paulsen I.T."/>
            <person name="Pazour G."/>
            <person name="Purton S."/>
            <person name="Ral J.P."/>
            <person name="Riano-Pachon D.M."/>
            <person name="Riekhof W."/>
            <person name="Rymarquis L."/>
            <person name="Schroda M."/>
            <person name="Stern D."/>
            <person name="Umen J."/>
            <person name="Willows R."/>
            <person name="Wilson N."/>
            <person name="Zimmer S.L."/>
            <person name="Allmer J."/>
            <person name="Balk J."/>
            <person name="Bisova K."/>
            <person name="Chen C.J."/>
            <person name="Elias M."/>
            <person name="Gendler K."/>
            <person name="Hauser C."/>
            <person name="Lamb M.R."/>
            <person name="Ledford H."/>
            <person name="Long J.C."/>
            <person name="Minagawa J."/>
            <person name="Page M.D."/>
            <person name="Pan J."/>
            <person name="Pootakham W."/>
            <person name="Roje S."/>
            <person name="Rose A."/>
            <person name="Stahlberg E."/>
            <person name="Terauchi A.M."/>
            <person name="Yang P."/>
            <person name="Ball S."/>
            <person name="Bowler C."/>
            <person name="Dieckmann C.L."/>
            <person name="Gladyshev V.N."/>
            <person name="Green P."/>
            <person name="Jorgensen R."/>
            <person name="Mayfield S."/>
            <person name="Mueller-Roeber B."/>
            <person name="Rajamani S."/>
            <person name="Sayre R.T."/>
            <person name="Brokstein P."/>
            <person name="Dubchak I."/>
            <person name="Goodstein D."/>
            <person name="Hornick L."/>
            <person name="Huang Y.W."/>
            <person name="Jhaveri J."/>
            <person name="Luo Y."/>
            <person name="Martinez D."/>
            <person name="Ngau W.C."/>
            <person name="Otillar B."/>
            <person name="Poliakov A."/>
            <person name="Porter A."/>
            <person name="Szajkowski L."/>
            <person name="Werner G."/>
            <person name="Zhou K."/>
            <person name="Grigoriev I.V."/>
            <person name="Rokhsar D.S."/>
            <person name="Grossman A.R."/>
        </authorList>
    </citation>
    <scope>NUCLEOTIDE SEQUENCE [LARGE SCALE GENOMIC DNA]</scope>
    <source>
        <strain evidence="8">CC-503</strain>
    </source>
</reference>
<dbReference type="EMBL" id="CM008973">
    <property type="protein sequence ID" value="PNW74819.1"/>
    <property type="molecule type" value="Genomic_DNA"/>
</dbReference>
<evidence type="ECO:0000256" key="3">
    <source>
        <dbReference type="ARBA" id="ARBA00022723"/>
    </source>
</evidence>
<comment type="similarity">
    <text evidence="1">Belongs to the peptidase M20A family.</text>
</comment>
<dbReference type="Gramene" id="PNW74819">
    <property type="protein sequence ID" value="PNW74819"/>
    <property type="gene ID" value="CHLRE_12g508500v5"/>
</dbReference>
<dbReference type="PANTHER" id="PTHR45962">
    <property type="entry name" value="N-FATTY-ACYL-AMINO ACID SYNTHASE/HYDROLASE PM20D1"/>
    <property type="match status" value="1"/>
</dbReference>
<dbReference type="InterPro" id="IPR001261">
    <property type="entry name" value="ArgE/DapE_CS"/>
</dbReference>
<evidence type="ECO:0000256" key="5">
    <source>
        <dbReference type="ARBA" id="ARBA00022833"/>
    </source>
</evidence>
<keyword evidence="3" id="KW-0479">Metal-binding</keyword>
<dbReference type="InterPro" id="IPR002933">
    <property type="entry name" value="Peptidase_M20"/>
</dbReference>
<dbReference type="GO" id="GO:0008233">
    <property type="term" value="F:peptidase activity"/>
    <property type="evidence" value="ECO:0007669"/>
    <property type="project" value="UniProtKB-KW"/>
</dbReference>
<protein>
    <recommendedName>
        <fullName evidence="6">Peptidase M20 dimerisation domain-containing protein</fullName>
    </recommendedName>
</protein>
<dbReference type="Gene3D" id="3.30.70.360">
    <property type="match status" value="1"/>
</dbReference>
<dbReference type="InterPro" id="IPR011650">
    <property type="entry name" value="Peptidase_M20_dimer"/>
</dbReference>
<dbReference type="STRING" id="3055.A8IKB4"/>
<dbReference type="Pfam" id="PF01546">
    <property type="entry name" value="Peptidase_M20"/>
    <property type="match status" value="1"/>
</dbReference>
<dbReference type="FunCoup" id="A8IKB4">
    <property type="interactions" value="914"/>
</dbReference>
<dbReference type="Gene3D" id="1.10.150.900">
    <property type="match status" value="1"/>
</dbReference>
<dbReference type="KEGG" id="cre:CHLRE_12g508500v5"/>
<dbReference type="Gene3D" id="3.40.630.10">
    <property type="entry name" value="Zn peptidases"/>
    <property type="match status" value="1"/>
</dbReference>